<evidence type="ECO:0000313" key="3">
    <source>
        <dbReference type="Proteomes" id="UP000077521"/>
    </source>
</evidence>
<name>A0A8T8SGB2_9BASI</name>
<keyword evidence="3" id="KW-1185">Reference proteome</keyword>
<dbReference type="EMBL" id="LWDF02001312">
    <property type="protein sequence ID" value="KAE8239444.1"/>
    <property type="molecule type" value="Genomic_DNA"/>
</dbReference>
<sequence>MKDITLEEVTRESAATELHLFGAEVGPVPTLEHRLVNAVNSTRLRRRNASTAYDLRFYWDLWYFLCHVLLLPAVSFLSDLIKTVEPGVIRV</sequence>
<dbReference type="AlphaFoldDB" id="A0A8T8SGB2"/>
<protein>
    <submittedName>
        <fullName evidence="2">Uncharacterized protein</fullName>
    </submittedName>
</protein>
<gene>
    <name evidence="2" type="ORF">A4X13_0g8201</name>
</gene>
<proteinExistence type="predicted"/>
<comment type="caution">
    <text evidence="2">The sequence shown here is derived from an EMBL/GenBank/DDBJ whole genome shotgun (WGS) entry which is preliminary data.</text>
</comment>
<keyword evidence="1" id="KW-1133">Transmembrane helix</keyword>
<dbReference type="Proteomes" id="UP000077521">
    <property type="component" value="Unassembled WGS sequence"/>
</dbReference>
<feature type="transmembrane region" description="Helical" evidence="1">
    <location>
        <begin position="61"/>
        <end position="81"/>
    </location>
</feature>
<accession>A0A8T8SGB2</accession>
<reference evidence="2" key="2">
    <citation type="journal article" date="2019" name="IMA Fungus">
        <title>Genome sequencing and comparison of five Tilletia species to identify candidate genes for the detection of regulated species infecting wheat.</title>
        <authorList>
            <person name="Nguyen H.D.T."/>
            <person name="Sultana T."/>
            <person name="Kesanakurti P."/>
            <person name="Hambleton S."/>
        </authorList>
    </citation>
    <scope>NUCLEOTIDE SEQUENCE</scope>
    <source>
        <strain evidence="2">DAOMC 236416</strain>
    </source>
</reference>
<reference evidence="2" key="1">
    <citation type="submission" date="2016-04" db="EMBL/GenBank/DDBJ databases">
        <authorList>
            <person name="Nguyen H.D."/>
            <person name="Samba Siva P."/>
            <person name="Cullis J."/>
            <person name="Levesque C.A."/>
            <person name="Hambleton S."/>
        </authorList>
    </citation>
    <scope>NUCLEOTIDE SEQUENCE</scope>
    <source>
        <strain evidence="2">DAOMC 236416</strain>
    </source>
</reference>
<organism evidence="2 3">
    <name type="scientific">Tilletia indica</name>
    <dbReference type="NCBI Taxonomy" id="43049"/>
    <lineage>
        <taxon>Eukaryota</taxon>
        <taxon>Fungi</taxon>
        <taxon>Dikarya</taxon>
        <taxon>Basidiomycota</taxon>
        <taxon>Ustilaginomycotina</taxon>
        <taxon>Exobasidiomycetes</taxon>
        <taxon>Tilletiales</taxon>
        <taxon>Tilletiaceae</taxon>
        <taxon>Tilletia</taxon>
    </lineage>
</organism>
<evidence type="ECO:0000256" key="1">
    <source>
        <dbReference type="SAM" id="Phobius"/>
    </source>
</evidence>
<evidence type="ECO:0000313" key="2">
    <source>
        <dbReference type="EMBL" id="KAE8239444.1"/>
    </source>
</evidence>
<keyword evidence="1" id="KW-0472">Membrane</keyword>
<keyword evidence="1" id="KW-0812">Transmembrane</keyword>